<evidence type="ECO:0000256" key="3">
    <source>
        <dbReference type="PROSITE-ProRule" id="PRU00723"/>
    </source>
</evidence>
<evidence type="ECO:0000256" key="1">
    <source>
        <dbReference type="ARBA" id="ARBA00022786"/>
    </source>
</evidence>
<dbReference type="GO" id="GO:0004843">
    <property type="term" value="F:cysteine-type deubiquitinase activity"/>
    <property type="evidence" value="ECO:0007669"/>
    <property type="project" value="InterPro"/>
</dbReference>
<dbReference type="OrthoDB" id="1546519at2759"/>
<evidence type="ECO:0000313" key="8">
    <source>
        <dbReference type="Proteomes" id="UP000239649"/>
    </source>
</evidence>
<feature type="region of interest" description="Disordered" evidence="4">
    <location>
        <begin position="1"/>
        <end position="21"/>
    </location>
</feature>
<evidence type="ECO:0000313" key="7">
    <source>
        <dbReference type="EMBL" id="PSC69181.1"/>
    </source>
</evidence>
<dbReference type="PROSITE" id="PS50103">
    <property type="entry name" value="ZF_C3H1"/>
    <property type="match status" value="1"/>
</dbReference>
<dbReference type="InterPro" id="IPR001394">
    <property type="entry name" value="Peptidase_C19_UCH"/>
</dbReference>
<dbReference type="InterPro" id="IPR003903">
    <property type="entry name" value="UIM_dom"/>
</dbReference>
<evidence type="ECO:0000259" key="6">
    <source>
        <dbReference type="PROSITE" id="PS50235"/>
    </source>
</evidence>
<comment type="caution">
    <text evidence="7">The sequence shown here is derived from an EMBL/GenBank/DDBJ whole genome shotgun (WGS) entry which is preliminary data.</text>
</comment>
<dbReference type="InterPro" id="IPR038765">
    <property type="entry name" value="Papain-like_cys_pep_sf"/>
</dbReference>
<dbReference type="PANTHER" id="PTHR22975:SF9">
    <property type="entry name" value="ECHINUS SPLICE FORM 3"/>
    <property type="match status" value="1"/>
</dbReference>
<dbReference type="SUPFAM" id="SSF54001">
    <property type="entry name" value="Cysteine proteinases"/>
    <property type="match status" value="1"/>
</dbReference>
<feature type="compositionally biased region" description="Low complexity" evidence="4">
    <location>
        <begin position="1437"/>
        <end position="1448"/>
    </location>
</feature>
<evidence type="ECO:0000259" key="5">
    <source>
        <dbReference type="PROSITE" id="PS50103"/>
    </source>
</evidence>
<dbReference type="GO" id="GO:0008270">
    <property type="term" value="F:zinc ion binding"/>
    <property type="evidence" value="ECO:0007669"/>
    <property type="project" value="UniProtKB-KW"/>
</dbReference>
<proteinExistence type="predicted"/>
<protein>
    <submittedName>
        <fullName evidence="7">Ubiquitin carboxyl-terminal hydrolase</fullName>
    </submittedName>
</protein>
<name>A0A2P6V513_9CHLO</name>
<dbReference type="PROSITE" id="PS50235">
    <property type="entry name" value="USP_3"/>
    <property type="match status" value="1"/>
</dbReference>
<feature type="region of interest" description="Disordered" evidence="4">
    <location>
        <begin position="1346"/>
        <end position="1377"/>
    </location>
</feature>
<feature type="compositionally biased region" description="Low complexity" evidence="4">
    <location>
        <begin position="1352"/>
        <end position="1369"/>
    </location>
</feature>
<feature type="compositionally biased region" description="Pro residues" evidence="4">
    <location>
        <begin position="12"/>
        <end position="21"/>
    </location>
</feature>
<dbReference type="CDD" id="cd02257">
    <property type="entry name" value="Peptidase_C19"/>
    <property type="match status" value="1"/>
</dbReference>
<dbReference type="PANTHER" id="PTHR22975">
    <property type="entry name" value="UBIQUITIN SPECIFIC PROTEINASE"/>
    <property type="match status" value="1"/>
</dbReference>
<dbReference type="InterPro" id="IPR052398">
    <property type="entry name" value="Ubiquitin_hydrolase_53/54"/>
</dbReference>
<feature type="compositionally biased region" description="Low complexity" evidence="4">
    <location>
        <begin position="1216"/>
        <end position="1229"/>
    </location>
</feature>
<dbReference type="Proteomes" id="UP000239649">
    <property type="component" value="Unassembled WGS sequence"/>
</dbReference>
<keyword evidence="2 7" id="KW-0378">Hydrolase</keyword>
<dbReference type="InterPro" id="IPR028889">
    <property type="entry name" value="USP"/>
</dbReference>
<dbReference type="GO" id="GO:0016579">
    <property type="term" value="P:protein deubiquitination"/>
    <property type="evidence" value="ECO:0007669"/>
    <property type="project" value="InterPro"/>
</dbReference>
<dbReference type="InterPro" id="IPR000571">
    <property type="entry name" value="Znf_CCCH"/>
</dbReference>
<feature type="compositionally biased region" description="Basic and acidic residues" evidence="4">
    <location>
        <begin position="1252"/>
        <end position="1269"/>
    </location>
</feature>
<evidence type="ECO:0000256" key="4">
    <source>
        <dbReference type="SAM" id="MobiDB-lite"/>
    </source>
</evidence>
<keyword evidence="3" id="KW-0479">Metal-binding</keyword>
<dbReference type="Gene3D" id="3.90.70.10">
    <property type="entry name" value="Cysteine proteinases"/>
    <property type="match status" value="1"/>
</dbReference>
<dbReference type="PROSITE" id="PS50330">
    <property type="entry name" value="UIM"/>
    <property type="match status" value="1"/>
</dbReference>
<sequence length="1818" mass="195958">MVPGKSEGLPTAEPPLQQPPPGWAEVQAAWVAWRKAVAHGTKASRVAAAQVARRHLESLCRQHASIAIATLCQLKLELLDAVEGAAAEGGNAEQLEKQLLGAAHHALVLAADAAAQHRSLTALAYAGWLLPLLQGREGLERRRAALTVLADAFPADLDSLGPDSFLPLAWEANLTDESWPLEPRAEALRGEGPAELVSRMRQAFRKMLAGADMEERLCEARRRYLEKAAPEQNQQQQSGRPLPHLFQSLALRMASSDMAGLPDGCYKALRARVQTAASGARPQQQRQAKQRQQGTALHGLLTQEQEKRLAMELDKGGTAELINFVTLRVTVECLSTADEERRAEALLRLTRMPLARLLEDCKAASAAVAAAAGEMDPGAVEEMQLWLAIDAPDLARVDYVLLDDAVRNLRRDPEQLQLGLPALDARLSYSDFRQQVYGDFSRDASVHRLQRVGHLPAVGALLRELGRWQEDLPPELPQELLVSQLALPGSAQELLSAAHAGHPLDRQDGAMANWQGSLAWHLELQVMPLSEHMQNTVQVQQRLVEVMRGALLVGIAAEAEAVQLRAREAAAGNAGPTSAAADAIAADSSGFAAALLRVQLAFEAVDKRALVPLTLMNAFPEAVAARLVDFLQGMPRTSATPHPVEEGGALALAMLGGVDPSETSATTPDEAAPRENNVLRQLRVLAAQGVLDAVRLLQSRRRLSYSVCTVVQDFLRAAEQHSVAPGAPAPPAGAERWAPFHLLAVVPLEDLLRLLAFLYAFCAQTFSAGPCSLGQWHQEVITLAETGVALTVPQPPRQQLGSEVQQPASAAAAGAATVGLTRVGLAQVAAETIISGGVQGREPEKRTADAVYSSVLRQLPECGVCVKAVSVCATGFVDKLREVSGAGEAPEDRPSLPWSTGCASFSPPQYIDLNEYAKALDVGGAAYFWHALLCKAYCKANLVCGHLRSTLQLLTGADGRASLLEMIESSPQSKQAALDAMGDALTLPRLCHQATLAAALAMAVFKLAEMMKHADFLKFAAPQAASASDRLLYQMIQQSLAELEAEVDAAVTVATKLGDELAAVASSKEPRSGVREQEEALINAFSPLIACQRGKLRASQDAAISLLQGLEQQLQHDALQLLAVALEVTSSRLQWALGRMLRVTAATPLAMAGKTLLHDCLPRVWQQERAAFTARAQQWQQVQEEEAQQAQEQQTRSHAGRGSSRRRAATRGGGSKAASIGPAAAISAEEAAKADAERKRAEAELLAEEEREAEKKEQQAQKARKAQEQRKAAAAKKACRGACGHKVPCRDYFFGKCRLGRSCPMPHPLWDLPPLSRQEEQQLDSVQRPRPDRTHTLSRWLELRQNEGPASQPTQQPQEEQQQQQQQQQAEEEEEGDDDYLLELLGVSQPASTLPLKAPARAAWDGSALSSSSPAAAADSWGSSWGTAAAVPPPAAEQPLPAEAWPAPGQTGEDAELQAAIQASLADAAASMQATHQLNRSAGARASEAAAAEPTGSELGLAGLCNERGEYNCFLNVIIQCLWRCADFRQQVATWNAAYCSADAVVGSLHALFQQLQQQEEQRCSGGGSGTLPPVDPTPLREALACLPGQQFRIGEMNDASELLLSIYEQIVDLDSRLGQPRSIDCTFGLAMREEVHCSACGKTTQQCSYTQYFYNTQATGLRLLGLAGASTGALLRHLEAQHLKSCDEDMAGCGTPNPVNHFLQSTPRVFTLQLTWESHTEQPADIAATLAAIDEQVDLGEVYQGVERGARRYRLRSMVCYYGQHYQALVLVPDAGGWLMFDDTRVSRVGAWVDVRRKCEAGRIQPSVLFYEAATAE</sequence>
<dbReference type="Pfam" id="PF00443">
    <property type="entry name" value="UCH"/>
    <property type="match status" value="1"/>
</dbReference>
<keyword evidence="3" id="KW-0863">Zinc-finger</keyword>
<keyword evidence="8" id="KW-1185">Reference proteome</keyword>
<feature type="domain" description="USP" evidence="6">
    <location>
        <begin position="1502"/>
        <end position="1815"/>
    </location>
</feature>
<feature type="domain" description="C3H1-type" evidence="5">
    <location>
        <begin position="1284"/>
        <end position="1310"/>
    </location>
</feature>
<organism evidence="7 8">
    <name type="scientific">Micractinium conductrix</name>
    <dbReference type="NCBI Taxonomy" id="554055"/>
    <lineage>
        <taxon>Eukaryota</taxon>
        <taxon>Viridiplantae</taxon>
        <taxon>Chlorophyta</taxon>
        <taxon>core chlorophytes</taxon>
        <taxon>Trebouxiophyceae</taxon>
        <taxon>Chlorellales</taxon>
        <taxon>Chlorellaceae</taxon>
        <taxon>Chlorella clade</taxon>
        <taxon>Micractinium</taxon>
    </lineage>
</organism>
<feature type="region of interest" description="Disordered" evidence="4">
    <location>
        <begin position="1183"/>
        <end position="1269"/>
    </location>
</feature>
<keyword evidence="3" id="KW-0862">Zinc</keyword>
<feature type="compositionally biased region" description="Low complexity" evidence="4">
    <location>
        <begin position="1183"/>
        <end position="1202"/>
    </location>
</feature>
<dbReference type="EMBL" id="LHPF02000029">
    <property type="protein sequence ID" value="PSC69181.1"/>
    <property type="molecule type" value="Genomic_DNA"/>
</dbReference>
<feature type="compositionally biased region" description="Low complexity" evidence="4">
    <location>
        <begin position="1407"/>
        <end position="1430"/>
    </location>
</feature>
<gene>
    <name evidence="7" type="ORF">C2E20_7289</name>
</gene>
<feature type="region of interest" description="Disordered" evidence="4">
    <location>
        <begin position="1407"/>
        <end position="1455"/>
    </location>
</feature>
<feature type="compositionally biased region" description="Basic and acidic residues" evidence="4">
    <location>
        <begin position="1230"/>
        <end position="1243"/>
    </location>
</feature>
<keyword evidence="1" id="KW-0833">Ubl conjugation pathway</keyword>
<reference evidence="7 8" key="1">
    <citation type="journal article" date="2018" name="Plant J.">
        <title>Genome sequences of Chlorella sorokiniana UTEX 1602 and Micractinium conductrix SAG 241.80: implications to maltose excretion by a green alga.</title>
        <authorList>
            <person name="Arriola M.B."/>
            <person name="Velmurugan N."/>
            <person name="Zhang Y."/>
            <person name="Plunkett M.H."/>
            <person name="Hondzo H."/>
            <person name="Barney B.M."/>
        </authorList>
    </citation>
    <scope>NUCLEOTIDE SEQUENCE [LARGE SCALE GENOMIC DNA]</scope>
    <source>
        <strain evidence="7 8">SAG 241.80</strain>
    </source>
</reference>
<accession>A0A2P6V513</accession>
<evidence type="ECO:0000256" key="2">
    <source>
        <dbReference type="ARBA" id="ARBA00022801"/>
    </source>
</evidence>
<feature type="zinc finger region" description="C3H1-type" evidence="3">
    <location>
        <begin position="1284"/>
        <end position="1310"/>
    </location>
</feature>